<gene>
    <name evidence="1" type="ORF">SAMN05518863_103392</name>
</gene>
<sequence>MMFRRVGIYAHQVVIHAYKVAMNGDPTCRVL</sequence>
<comment type="caution">
    <text evidence="1">The sequence shown here is derived from an EMBL/GenBank/DDBJ whole genome shotgun (WGS) entry which is preliminary data.</text>
</comment>
<name>A0A1I3VG78_9GAMM</name>
<accession>A0A1I3VG78</accession>
<keyword evidence="2" id="KW-1185">Reference proteome</keyword>
<reference evidence="1 2" key="1">
    <citation type="submission" date="2016-10" db="EMBL/GenBank/DDBJ databases">
        <authorList>
            <person name="Varghese N."/>
            <person name="Submissions S."/>
        </authorList>
    </citation>
    <scope>NUCLEOTIDE SEQUENCE [LARGE SCALE GENOMIC DNA]</scope>
    <source>
        <strain evidence="1 2">YR512</strain>
    </source>
</reference>
<proteinExistence type="predicted"/>
<evidence type="ECO:0000313" key="2">
    <source>
        <dbReference type="Proteomes" id="UP000198841"/>
    </source>
</evidence>
<dbReference type="EMBL" id="FOSD01000003">
    <property type="protein sequence ID" value="SFJ94009.1"/>
    <property type="molecule type" value="Genomic_DNA"/>
</dbReference>
<protein>
    <submittedName>
        <fullName evidence="1">Uncharacterized protein</fullName>
    </submittedName>
</protein>
<dbReference type="Proteomes" id="UP000198841">
    <property type="component" value="Unassembled WGS sequence"/>
</dbReference>
<organism evidence="1 2">
    <name type="scientific">Candidatus Pantoea symbiotica</name>
    <dbReference type="NCBI Taxonomy" id="1884370"/>
    <lineage>
        <taxon>Bacteria</taxon>
        <taxon>Pseudomonadati</taxon>
        <taxon>Pseudomonadota</taxon>
        <taxon>Gammaproteobacteria</taxon>
        <taxon>Enterobacterales</taxon>
        <taxon>Erwiniaceae</taxon>
        <taxon>Pantoea</taxon>
    </lineage>
</organism>
<evidence type="ECO:0000313" key="1">
    <source>
        <dbReference type="EMBL" id="SFJ94009.1"/>
    </source>
</evidence>